<reference evidence="1" key="2">
    <citation type="journal article" date="2021" name="PeerJ">
        <title>Extensive microbial diversity within the chicken gut microbiome revealed by metagenomics and culture.</title>
        <authorList>
            <person name="Gilroy R."/>
            <person name="Ravi A."/>
            <person name="Getino M."/>
            <person name="Pursley I."/>
            <person name="Horton D.L."/>
            <person name="Alikhan N.F."/>
            <person name="Baker D."/>
            <person name="Gharbi K."/>
            <person name="Hall N."/>
            <person name="Watson M."/>
            <person name="Adriaenssens E.M."/>
            <person name="Foster-Nyarko E."/>
            <person name="Jarju S."/>
            <person name="Secka A."/>
            <person name="Antonio M."/>
            <person name="Oren A."/>
            <person name="Chaudhuri R.R."/>
            <person name="La Ragione R."/>
            <person name="Hildebrand F."/>
            <person name="Pallen M.J."/>
        </authorList>
    </citation>
    <scope>NUCLEOTIDE SEQUENCE</scope>
    <source>
        <strain evidence="1">C6-149</strain>
    </source>
</reference>
<reference evidence="1" key="1">
    <citation type="submission" date="2020-10" db="EMBL/GenBank/DDBJ databases">
        <authorList>
            <person name="Gilroy R."/>
        </authorList>
    </citation>
    <scope>NUCLEOTIDE SEQUENCE</scope>
    <source>
        <strain evidence="1">C6-149</strain>
    </source>
</reference>
<dbReference type="GO" id="GO:0016787">
    <property type="term" value="F:hydrolase activity"/>
    <property type="evidence" value="ECO:0007669"/>
    <property type="project" value="UniProtKB-KW"/>
</dbReference>
<accession>A0A9D9E7J2</accession>
<keyword evidence="1" id="KW-0378">Hydrolase</keyword>
<evidence type="ECO:0000313" key="2">
    <source>
        <dbReference type="Proteomes" id="UP000823614"/>
    </source>
</evidence>
<evidence type="ECO:0000313" key="1">
    <source>
        <dbReference type="EMBL" id="MBO8441997.1"/>
    </source>
</evidence>
<dbReference type="Gene3D" id="3.40.710.10">
    <property type="entry name" value="DD-peptidase/beta-lactamase superfamily"/>
    <property type="match status" value="1"/>
</dbReference>
<dbReference type="AlphaFoldDB" id="A0A9D9E7J2"/>
<sequence>MYYLKEVTNQSYQDYITNTFLKPNGLNEVKFASQVDSGKMAAPYNNGQSVSNATVTKAMNSQMGQNQLVITPEAMLKLTQLLIKDYGNNPNFISSQPTGRLIKSGDMYYVSGGIVGYRTSIAISQDGKKGIVLISNDSNGKDNLTPLVKNLYSNSK</sequence>
<protein>
    <submittedName>
        <fullName evidence="1">Serine hydrolase</fullName>
    </submittedName>
</protein>
<dbReference type="SUPFAM" id="SSF56601">
    <property type="entry name" value="beta-lactamase/transpeptidase-like"/>
    <property type="match status" value="1"/>
</dbReference>
<name>A0A9D9E7J2_9LACO</name>
<dbReference type="Proteomes" id="UP000823614">
    <property type="component" value="Unassembled WGS sequence"/>
</dbReference>
<gene>
    <name evidence="1" type="ORF">IAA89_06165</name>
</gene>
<comment type="caution">
    <text evidence="1">The sequence shown here is derived from an EMBL/GenBank/DDBJ whole genome shotgun (WGS) entry which is preliminary data.</text>
</comment>
<organism evidence="1 2">
    <name type="scientific">Candidatus Gallilactobacillus intestinavium</name>
    <dbReference type="NCBI Taxonomy" id="2840838"/>
    <lineage>
        <taxon>Bacteria</taxon>
        <taxon>Bacillati</taxon>
        <taxon>Bacillota</taxon>
        <taxon>Bacilli</taxon>
        <taxon>Lactobacillales</taxon>
        <taxon>Lactobacillaceae</taxon>
        <taxon>Lactobacillaceae incertae sedis</taxon>
        <taxon>Candidatus Gallilactobacillus</taxon>
    </lineage>
</organism>
<dbReference type="EMBL" id="JADIMP010000100">
    <property type="protein sequence ID" value="MBO8441997.1"/>
    <property type="molecule type" value="Genomic_DNA"/>
</dbReference>
<dbReference type="InterPro" id="IPR012338">
    <property type="entry name" value="Beta-lactam/transpept-like"/>
</dbReference>
<proteinExistence type="predicted"/>